<protein>
    <submittedName>
        <fullName evidence="5">Helix-turn-helix domain-containing protein</fullName>
    </submittedName>
</protein>
<evidence type="ECO:0000256" key="2">
    <source>
        <dbReference type="ARBA" id="ARBA00023125"/>
    </source>
</evidence>
<dbReference type="InterPro" id="IPR018062">
    <property type="entry name" value="HTH_AraC-typ_CS"/>
</dbReference>
<proteinExistence type="predicted"/>
<dbReference type="SUPFAM" id="SSF46689">
    <property type="entry name" value="Homeodomain-like"/>
    <property type="match status" value="1"/>
</dbReference>
<evidence type="ECO:0000313" key="6">
    <source>
        <dbReference type="Proteomes" id="UP000298285"/>
    </source>
</evidence>
<feature type="domain" description="HTH araC/xylS-type" evidence="4">
    <location>
        <begin position="171"/>
        <end position="269"/>
    </location>
</feature>
<dbReference type="PROSITE" id="PS00041">
    <property type="entry name" value="HTH_ARAC_FAMILY_1"/>
    <property type="match status" value="1"/>
</dbReference>
<dbReference type="InterPro" id="IPR018060">
    <property type="entry name" value="HTH_AraC"/>
</dbReference>
<dbReference type="EMBL" id="SPPK01000004">
    <property type="protein sequence ID" value="TFU88898.1"/>
    <property type="molecule type" value="Genomic_DNA"/>
</dbReference>
<dbReference type="InterPro" id="IPR014710">
    <property type="entry name" value="RmlC-like_jellyroll"/>
</dbReference>
<dbReference type="Gene3D" id="1.10.10.60">
    <property type="entry name" value="Homeodomain-like"/>
    <property type="match status" value="1"/>
</dbReference>
<sequence>MIKEYSMADALPDNALSKSFFIRHFESGENVEIEWPHSHSFFSFVWFTHGSGFYVIDSEEYTIKPQRVFYVAPKQIHNWSFYDNVQGYIIFIDQLAGLDMNLSYSSPYIDIDNIDVSLHLSILEDINKELLYKDDASEENIKAGLLYYSRLLYRIAKRKQVKTYQSNTLIEQFKELILSDYSKLYTISHYANKLNVREEKLNETCKRILGISSKQYLLNLKITEAKRLLIYSDYNISEITYLIGFDDSSYFARIFKKKTGLSPSTFLKKYRKQP</sequence>
<dbReference type="PRINTS" id="PR00032">
    <property type="entry name" value="HTHARAC"/>
</dbReference>
<dbReference type="InterPro" id="IPR020449">
    <property type="entry name" value="Tscrpt_reg_AraC-type_HTH"/>
</dbReference>
<keyword evidence="1" id="KW-0805">Transcription regulation</keyword>
<name>A0A4Y9ILU5_9BACT</name>
<keyword evidence="3" id="KW-0804">Transcription</keyword>
<dbReference type="SMART" id="SM00342">
    <property type="entry name" value="HTH_ARAC"/>
    <property type="match status" value="1"/>
</dbReference>
<dbReference type="PANTHER" id="PTHR43280">
    <property type="entry name" value="ARAC-FAMILY TRANSCRIPTIONAL REGULATOR"/>
    <property type="match status" value="1"/>
</dbReference>
<organism evidence="5 6">
    <name type="scientific">Dysgonomonas mossii</name>
    <dbReference type="NCBI Taxonomy" id="163665"/>
    <lineage>
        <taxon>Bacteria</taxon>
        <taxon>Pseudomonadati</taxon>
        <taxon>Bacteroidota</taxon>
        <taxon>Bacteroidia</taxon>
        <taxon>Bacteroidales</taxon>
        <taxon>Dysgonomonadaceae</taxon>
        <taxon>Dysgonomonas</taxon>
    </lineage>
</organism>
<dbReference type="SUPFAM" id="SSF51182">
    <property type="entry name" value="RmlC-like cupins"/>
    <property type="match status" value="1"/>
</dbReference>
<dbReference type="PANTHER" id="PTHR43280:SF32">
    <property type="entry name" value="TRANSCRIPTIONAL REGULATORY PROTEIN"/>
    <property type="match status" value="1"/>
</dbReference>
<dbReference type="Pfam" id="PF02311">
    <property type="entry name" value="AraC_binding"/>
    <property type="match status" value="1"/>
</dbReference>
<dbReference type="InterPro" id="IPR003313">
    <property type="entry name" value="AraC-bd"/>
</dbReference>
<gene>
    <name evidence="5" type="ORF">E4T88_13615</name>
</gene>
<dbReference type="InterPro" id="IPR009057">
    <property type="entry name" value="Homeodomain-like_sf"/>
</dbReference>
<dbReference type="AlphaFoldDB" id="A0A4Y9ILU5"/>
<evidence type="ECO:0000313" key="5">
    <source>
        <dbReference type="EMBL" id="TFU88898.1"/>
    </source>
</evidence>
<dbReference type="OrthoDB" id="1096411at2"/>
<dbReference type="Gene3D" id="2.60.120.10">
    <property type="entry name" value="Jelly Rolls"/>
    <property type="match status" value="1"/>
</dbReference>
<dbReference type="RefSeq" id="WP_135106326.1">
    <property type="nucleotide sequence ID" value="NZ_JADGKW010000004.1"/>
</dbReference>
<reference evidence="5 6" key="1">
    <citation type="submission" date="2019-03" db="EMBL/GenBank/DDBJ databases">
        <title>Diversity of the mouse oral microbiome.</title>
        <authorList>
            <person name="Joseph S."/>
            <person name="Aduse-Opoku J."/>
            <person name="Curtis M."/>
            <person name="Wade W."/>
            <person name="Hashim A."/>
        </authorList>
    </citation>
    <scope>NUCLEOTIDE SEQUENCE [LARGE SCALE GENOMIC DNA]</scope>
    <source>
        <strain evidence="5 6">P11</strain>
    </source>
</reference>
<evidence type="ECO:0000256" key="3">
    <source>
        <dbReference type="ARBA" id="ARBA00023163"/>
    </source>
</evidence>
<dbReference type="Pfam" id="PF12833">
    <property type="entry name" value="HTH_18"/>
    <property type="match status" value="1"/>
</dbReference>
<dbReference type="Proteomes" id="UP000298285">
    <property type="component" value="Unassembled WGS sequence"/>
</dbReference>
<dbReference type="InterPro" id="IPR011051">
    <property type="entry name" value="RmlC_Cupin_sf"/>
</dbReference>
<evidence type="ECO:0000259" key="4">
    <source>
        <dbReference type="PROSITE" id="PS01124"/>
    </source>
</evidence>
<comment type="caution">
    <text evidence="5">The sequence shown here is derived from an EMBL/GenBank/DDBJ whole genome shotgun (WGS) entry which is preliminary data.</text>
</comment>
<keyword evidence="2" id="KW-0238">DNA-binding</keyword>
<dbReference type="GO" id="GO:0003700">
    <property type="term" value="F:DNA-binding transcription factor activity"/>
    <property type="evidence" value="ECO:0007669"/>
    <property type="project" value="InterPro"/>
</dbReference>
<evidence type="ECO:0000256" key="1">
    <source>
        <dbReference type="ARBA" id="ARBA00023015"/>
    </source>
</evidence>
<dbReference type="GO" id="GO:0043565">
    <property type="term" value="F:sequence-specific DNA binding"/>
    <property type="evidence" value="ECO:0007669"/>
    <property type="project" value="InterPro"/>
</dbReference>
<accession>A0A4Y9ILU5</accession>
<dbReference type="PROSITE" id="PS01124">
    <property type="entry name" value="HTH_ARAC_FAMILY_2"/>
    <property type="match status" value="1"/>
</dbReference>